<name>A0A2H0RHR8_9BACT</name>
<protein>
    <submittedName>
        <fullName evidence="1">Uncharacterized protein</fullName>
    </submittedName>
</protein>
<comment type="caution">
    <text evidence="1">The sequence shown here is derived from an EMBL/GenBank/DDBJ whole genome shotgun (WGS) entry which is preliminary data.</text>
</comment>
<dbReference type="EMBL" id="PCYK01000013">
    <property type="protein sequence ID" value="PIR46043.1"/>
    <property type="molecule type" value="Genomic_DNA"/>
</dbReference>
<evidence type="ECO:0000313" key="1">
    <source>
        <dbReference type="EMBL" id="PIR46043.1"/>
    </source>
</evidence>
<evidence type="ECO:0000313" key="2">
    <source>
        <dbReference type="Proteomes" id="UP000230431"/>
    </source>
</evidence>
<reference evidence="1 2" key="1">
    <citation type="submission" date="2017-09" db="EMBL/GenBank/DDBJ databases">
        <title>Depth-based differentiation of microbial function through sediment-hosted aquifers and enrichment of novel symbionts in the deep terrestrial subsurface.</title>
        <authorList>
            <person name="Probst A.J."/>
            <person name="Ladd B."/>
            <person name="Jarett J.K."/>
            <person name="Geller-Mcgrath D.E."/>
            <person name="Sieber C.M."/>
            <person name="Emerson J.B."/>
            <person name="Anantharaman K."/>
            <person name="Thomas B.C."/>
            <person name="Malmstrom R."/>
            <person name="Stieglmeier M."/>
            <person name="Klingl A."/>
            <person name="Woyke T."/>
            <person name="Ryan C.M."/>
            <person name="Banfield J.F."/>
        </authorList>
    </citation>
    <scope>NUCLEOTIDE SEQUENCE [LARGE SCALE GENOMIC DNA]</scope>
    <source>
        <strain evidence="1">CG10_big_fil_rev_8_21_14_0_10_49_38</strain>
    </source>
</reference>
<dbReference type="Proteomes" id="UP000230431">
    <property type="component" value="Unassembled WGS sequence"/>
</dbReference>
<proteinExistence type="predicted"/>
<accession>A0A2H0RHR8</accession>
<sequence length="161" mass="18860">MEGQNNNDDARRYLEEDLKAMKESLVTFTDSAEDWFWGADENDSIRRLLEEKAQSGVQMTFFVSEGHFKPEEAKTVCGLAQRMPDSIRILILPERPGMDFRLVDGRRLYMTHHTYFGDGEKRRKFWRSNRDLPPIEQRAIYARIGEQAARMRPFTPTRLAS</sequence>
<organism evidence="1 2">
    <name type="scientific">Candidatus Vogelbacteria bacterium CG10_big_fil_rev_8_21_14_0_10_49_38</name>
    <dbReference type="NCBI Taxonomy" id="1975043"/>
    <lineage>
        <taxon>Bacteria</taxon>
        <taxon>Candidatus Vogeliibacteriota</taxon>
    </lineage>
</organism>
<dbReference type="AlphaFoldDB" id="A0A2H0RHR8"/>
<gene>
    <name evidence="1" type="ORF">COV08_01775</name>
</gene>